<dbReference type="PANTHER" id="PTHR33494">
    <property type="entry name" value="OS02G0793800 PROTEIN"/>
    <property type="match status" value="1"/>
</dbReference>
<feature type="domain" description="TRF2/HOY1 PH-like" evidence="2">
    <location>
        <begin position="172"/>
        <end position="290"/>
    </location>
</feature>
<dbReference type="PANTHER" id="PTHR33494:SF1">
    <property type="entry name" value="C2H2-TYPE DOMAIN-CONTAINING PROTEIN-RELATED"/>
    <property type="match status" value="1"/>
</dbReference>
<dbReference type="Proteomes" id="UP000054558">
    <property type="component" value="Unassembled WGS sequence"/>
</dbReference>
<accession>A0A1Y1I744</accession>
<dbReference type="OrthoDB" id="6159439at2759"/>
<organism evidence="3 4">
    <name type="scientific">Klebsormidium nitens</name>
    <name type="common">Green alga</name>
    <name type="synonym">Ulothrix nitens</name>
    <dbReference type="NCBI Taxonomy" id="105231"/>
    <lineage>
        <taxon>Eukaryota</taxon>
        <taxon>Viridiplantae</taxon>
        <taxon>Streptophyta</taxon>
        <taxon>Klebsormidiophyceae</taxon>
        <taxon>Klebsormidiales</taxon>
        <taxon>Klebsormidiaceae</taxon>
        <taxon>Klebsormidium</taxon>
    </lineage>
</organism>
<protein>
    <recommendedName>
        <fullName evidence="2">TRF2/HOY1 PH-like domain-containing protein</fullName>
    </recommendedName>
</protein>
<dbReference type="Pfam" id="PF24818">
    <property type="entry name" value="PH_TRF2_HOY1"/>
    <property type="match status" value="1"/>
</dbReference>
<name>A0A1Y1I744_KLENI</name>
<proteinExistence type="predicted"/>
<sequence length="610" mass="64975">MSFATGSVSPRKEPRGRKRRSKLSQILLGDAPHGGSTSTNAGHGPPCLLPLSAHLHMQLPTKPEAVFLCPSSKGPSGGQDAPATSIAGPLLQESPLGLTLKKTPSLLDLISSTLGSRPYEGWRGHVEPPQDMLGVPGRPPRSMPTFTGISSGPSMFAPGGAATPADKLKASNFAALSAKIGTWERHSRYEGDLVAKCYFAKKKLVWEVLEQGLKSKVEVQWSDIKRIKAVCSDTEPNILEIDIVKAPMFFHEMSPQPRKHTIWSNAPDFTGGQATIARKHVLTFAPGVLEPHYKKLLLCDSRLRAIAAGLPEPVAMRPPPHHRMQVPRPVGSFPCMPTPRHFSGLPGRPSGAGLPGPVPWSGLVDNMQRVLLQERPGSPSSVIGRGDRPFGEESGSSEDTGHLLPPPGMGFVDANFARGSEGEDHDDMMLDSPFAPAEGPFPALDFARSPPAGLFPDMPYDLPSSELLMDAEMQAAGEALDGAENEGAEAREKEAADQLSSSQPQGFSVFSEGGRLRKYGFSSSVPSLGSEMSAFHVVRAGPKALRSVYGRSPPGPSVLHDLDSQVGSRDSLPGFGVPAVHPPLGGGAASAGAWRPEQESIHYLRRMEGL</sequence>
<evidence type="ECO:0000313" key="4">
    <source>
        <dbReference type="Proteomes" id="UP000054558"/>
    </source>
</evidence>
<feature type="region of interest" description="Disordered" evidence="1">
    <location>
        <begin position="376"/>
        <end position="407"/>
    </location>
</feature>
<keyword evidence="4" id="KW-1185">Reference proteome</keyword>
<feature type="region of interest" description="Disordered" evidence="1">
    <location>
        <begin position="1"/>
        <end position="45"/>
    </location>
</feature>
<evidence type="ECO:0000313" key="3">
    <source>
        <dbReference type="EMBL" id="GAQ86343.1"/>
    </source>
</evidence>
<reference evidence="3 4" key="1">
    <citation type="journal article" date="2014" name="Nat. Commun.">
        <title>Klebsormidium flaccidum genome reveals primary factors for plant terrestrial adaptation.</title>
        <authorList>
            <person name="Hori K."/>
            <person name="Maruyama F."/>
            <person name="Fujisawa T."/>
            <person name="Togashi T."/>
            <person name="Yamamoto N."/>
            <person name="Seo M."/>
            <person name="Sato S."/>
            <person name="Yamada T."/>
            <person name="Mori H."/>
            <person name="Tajima N."/>
            <person name="Moriyama T."/>
            <person name="Ikeuchi M."/>
            <person name="Watanabe M."/>
            <person name="Wada H."/>
            <person name="Kobayashi K."/>
            <person name="Saito M."/>
            <person name="Masuda T."/>
            <person name="Sasaki-Sekimoto Y."/>
            <person name="Mashiguchi K."/>
            <person name="Awai K."/>
            <person name="Shimojima M."/>
            <person name="Masuda S."/>
            <person name="Iwai M."/>
            <person name="Nobusawa T."/>
            <person name="Narise T."/>
            <person name="Kondo S."/>
            <person name="Saito H."/>
            <person name="Sato R."/>
            <person name="Murakawa M."/>
            <person name="Ihara Y."/>
            <person name="Oshima-Yamada Y."/>
            <person name="Ohtaka K."/>
            <person name="Satoh M."/>
            <person name="Sonobe K."/>
            <person name="Ishii M."/>
            <person name="Ohtani R."/>
            <person name="Kanamori-Sato M."/>
            <person name="Honoki R."/>
            <person name="Miyazaki D."/>
            <person name="Mochizuki H."/>
            <person name="Umetsu J."/>
            <person name="Higashi K."/>
            <person name="Shibata D."/>
            <person name="Kamiya Y."/>
            <person name="Sato N."/>
            <person name="Nakamura Y."/>
            <person name="Tabata S."/>
            <person name="Ida S."/>
            <person name="Kurokawa K."/>
            <person name="Ohta H."/>
        </authorList>
    </citation>
    <scope>NUCLEOTIDE SEQUENCE [LARGE SCALE GENOMIC DNA]</scope>
    <source>
        <strain evidence="3 4">NIES-2285</strain>
    </source>
</reference>
<dbReference type="STRING" id="105231.A0A1Y1I744"/>
<dbReference type="AlphaFoldDB" id="A0A1Y1I744"/>
<evidence type="ECO:0000256" key="1">
    <source>
        <dbReference type="SAM" id="MobiDB-lite"/>
    </source>
</evidence>
<dbReference type="EMBL" id="DF237232">
    <property type="protein sequence ID" value="GAQ86343.1"/>
    <property type="molecule type" value="Genomic_DNA"/>
</dbReference>
<gene>
    <name evidence="3" type="ORF">KFL_002830200</name>
</gene>
<evidence type="ECO:0000259" key="2">
    <source>
        <dbReference type="Pfam" id="PF24818"/>
    </source>
</evidence>
<dbReference type="InterPro" id="IPR057939">
    <property type="entry name" value="TRF2_HOY1_PH"/>
</dbReference>
<feature type="region of interest" description="Disordered" evidence="1">
    <location>
        <begin position="481"/>
        <end position="506"/>
    </location>
</feature>